<dbReference type="EMBL" id="UFQS01001753">
    <property type="protein sequence ID" value="SSX12216.1"/>
    <property type="molecule type" value="Genomic_DNA"/>
</dbReference>
<evidence type="ECO:0000256" key="1">
    <source>
        <dbReference type="SAM" id="MobiDB-lite"/>
    </source>
</evidence>
<protein>
    <submittedName>
        <fullName evidence="2">CSON003944 protein</fullName>
    </submittedName>
</protein>
<reference evidence="2" key="1">
    <citation type="submission" date="2018-04" db="EMBL/GenBank/DDBJ databases">
        <authorList>
            <person name="Go L.Y."/>
            <person name="Mitchell J.A."/>
        </authorList>
    </citation>
    <scope>NUCLEOTIDE SEQUENCE</scope>
    <source>
        <tissue evidence="2">Whole organism</tissue>
    </source>
</reference>
<feature type="region of interest" description="Disordered" evidence="1">
    <location>
        <begin position="544"/>
        <end position="581"/>
    </location>
</feature>
<feature type="compositionally biased region" description="Acidic residues" evidence="1">
    <location>
        <begin position="250"/>
        <end position="261"/>
    </location>
</feature>
<evidence type="ECO:0000313" key="2">
    <source>
        <dbReference type="EMBL" id="SSX12216.1"/>
    </source>
</evidence>
<organism evidence="2">
    <name type="scientific">Culicoides sonorensis</name>
    <name type="common">Biting midge</name>
    <dbReference type="NCBI Taxonomy" id="179676"/>
    <lineage>
        <taxon>Eukaryota</taxon>
        <taxon>Metazoa</taxon>
        <taxon>Ecdysozoa</taxon>
        <taxon>Arthropoda</taxon>
        <taxon>Hexapoda</taxon>
        <taxon>Insecta</taxon>
        <taxon>Pterygota</taxon>
        <taxon>Neoptera</taxon>
        <taxon>Endopterygota</taxon>
        <taxon>Diptera</taxon>
        <taxon>Nematocera</taxon>
        <taxon>Chironomoidea</taxon>
        <taxon>Ceratopogonidae</taxon>
        <taxon>Ceratopogoninae</taxon>
        <taxon>Culicoides</taxon>
        <taxon>Monoculicoides</taxon>
    </lineage>
</organism>
<feature type="region of interest" description="Disordered" evidence="1">
    <location>
        <begin position="169"/>
        <end position="192"/>
    </location>
</feature>
<feature type="compositionally biased region" description="Acidic residues" evidence="1">
    <location>
        <begin position="177"/>
        <end position="188"/>
    </location>
</feature>
<name>A0A336L2L5_CULSO</name>
<dbReference type="OMA" id="NTDFANE"/>
<feature type="region of interest" description="Disordered" evidence="1">
    <location>
        <begin position="243"/>
        <end position="272"/>
    </location>
</feature>
<feature type="region of interest" description="Disordered" evidence="1">
    <location>
        <begin position="45"/>
        <end position="75"/>
    </location>
</feature>
<accession>A0A336L2L5</accession>
<reference evidence="3" key="2">
    <citation type="submission" date="2018-07" db="EMBL/GenBank/DDBJ databases">
        <authorList>
            <person name="Quirk P.G."/>
            <person name="Krulwich T.A."/>
        </authorList>
    </citation>
    <scope>NUCLEOTIDE SEQUENCE</scope>
</reference>
<feature type="compositionally biased region" description="Acidic residues" evidence="1">
    <location>
        <begin position="506"/>
        <end position="515"/>
    </location>
</feature>
<feature type="region of interest" description="Disordered" evidence="1">
    <location>
        <begin position="499"/>
        <end position="525"/>
    </location>
</feature>
<feature type="region of interest" description="Disordered" evidence="1">
    <location>
        <begin position="419"/>
        <end position="462"/>
    </location>
</feature>
<dbReference type="VEuPathDB" id="VectorBase:CSON003944"/>
<dbReference type="EMBL" id="UFQT01001753">
    <property type="protein sequence ID" value="SSX31668.1"/>
    <property type="molecule type" value="Genomic_DNA"/>
</dbReference>
<proteinExistence type="predicted"/>
<dbReference type="AlphaFoldDB" id="A0A336L2L5"/>
<gene>
    <name evidence="2" type="primary">CSON003944</name>
</gene>
<sequence>MTHNSNLQKFQMLKLPKGLKKKKKGKKKKDQELFTEEELEQYKQEQARKAAEAAEATAAVEKEATEGSSEPTDVEEWKKFAALTTGVDSILKKTQDDLDRIKTTSFFQRVAPKVEEPKDAEPEKDEETKKERMMEALKNAVVELSESEYESDDDIDVFNADYMEKVELPEGIIPDSPEIEEPEGDDPFDTGYAEKVIKGPEVSKSGKKIVNIGAAALVLTGAVDNVPKSTLIKRPKRRGLKNLLLSSFDAENEDPDEEQEEKPEPKNNQLDSLFELGPDEMENVEIDLSVSLHVKYKETKEDEDHANDEVENKVENGLDAIKDLDPLNEDDDEFAQLAAESLHKPVEVIKVVEAIPQLEPKPPESTDWAEFEQTDDQIPGIETELDLEIPVDDDDPFNTEFVEAFIPKVDSFEELARESLQKPTKQVTIEEPSEINLFEDNPSISITDSNQDRDALSRRKSSLSLRIDPSKNVQFSVPTPDPMKTDIEFSTLIKKPLTPYYPKEDSVEDPEENIDPFDTSFVPNVQPSQLELNYIEKEILKNLDEDDDFDPRAVTPEPTPVITAPIVPAQEDSEPPKTEDVVDPFGNELFEDDKYSALAVMDTSNKPITETESDQLDILTTSLAEASVDVKVLTPQMNPTDSFEMADIDPFDTTFAENIRPGEAELKLIESELIQ</sequence>
<evidence type="ECO:0000313" key="3">
    <source>
        <dbReference type="EMBL" id="SSX31668.1"/>
    </source>
</evidence>